<accession>A0A2N3YMQ6</accession>
<evidence type="ECO:0000313" key="7">
    <source>
        <dbReference type="EMBL" id="PKW28132.1"/>
    </source>
</evidence>
<reference evidence="7 8" key="1">
    <citation type="submission" date="2017-12" db="EMBL/GenBank/DDBJ databases">
        <title>Sequencing the genomes of 1000 Actinobacteria strains.</title>
        <authorList>
            <person name="Klenk H.-P."/>
        </authorList>
    </citation>
    <scope>NUCLEOTIDE SEQUENCE [LARGE SCALE GENOMIC DNA]</scope>
    <source>
        <strain evidence="7 8">DSM 12806</strain>
    </source>
</reference>
<evidence type="ECO:0000256" key="5">
    <source>
        <dbReference type="SAM" id="Phobius"/>
    </source>
</evidence>
<keyword evidence="3 5" id="KW-1133">Transmembrane helix</keyword>
<dbReference type="GO" id="GO:0016020">
    <property type="term" value="C:membrane"/>
    <property type="evidence" value="ECO:0007669"/>
    <property type="project" value="UniProtKB-SubCell"/>
</dbReference>
<feature type="domain" description="Methylamine utilisation protein MauE" evidence="6">
    <location>
        <begin position="6"/>
        <end position="131"/>
    </location>
</feature>
<name>A0A2N3YMQ6_9MICO</name>
<gene>
    <name evidence="7" type="ORF">ATL31_2988</name>
</gene>
<dbReference type="EMBL" id="PJNE01000001">
    <property type="protein sequence ID" value="PKW28132.1"/>
    <property type="molecule type" value="Genomic_DNA"/>
</dbReference>
<evidence type="ECO:0000256" key="3">
    <source>
        <dbReference type="ARBA" id="ARBA00022989"/>
    </source>
</evidence>
<feature type="transmembrane region" description="Helical" evidence="5">
    <location>
        <begin position="59"/>
        <end position="88"/>
    </location>
</feature>
<protein>
    <submittedName>
        <fullName evidence="7">Methylamine utilization protein MauE</fullName>
    </submittedName>
</protein>
<feature type="transmembrane region" description="Helical" evidence="5">
    <location>
        <begin position="117"/>
        <end position="135"/>
    </location>
</feature>
<dbReference type="GO" id="GO:0030416">
    <property type="term" value="P:methylamine metabolic process"/>
    <property type="evidence" value="ECO:0007669"/>
    <property type="project" value="InterPro"/>
</dbReference>
<dbReference type="InterPro" id="IPR009908">
    <property type="entry name" value="Methylamine_util_MauE"/>
</dbReference>
<proteinExistence type="predicted"/>
<dbReference type="OrthoDB" id="5006039at2"/>
<dbReference type="AlphaFoldDB" id="A0A2N3YMQ6"/>
<keyword evidence="2 5" id="KW-0812">Transmembrane</keyword>
<dbReference type="InterPro" id="IPR036249">
    <property type="entry name" value="Thioredoxin-like_sf"/>
</dbReference>
<dbReference type="Pfam" id="PF07291">
    <property type="entry name" value="MauE"/>
    <property type="match status" value="1"/>
</dbReference>
<comment type="caution">
    <text evidence="7">The sequence shown here is derived from an EMBL/GenBank/DDBJ whole genome shotgun (WGS) entry which is preliminary data.</text>
</comment>
<organism evidence="7 8">
    <name type="scientific">Phycicoccus duodecadis</name>
    <dbReference type="NCBI Taxonomy" id="173053"/>
    <lineage>
        <taxon>Bacteria</taxon>
        <taxon>Bacillati</taxon>
        <taxon>Actinomycetota</taxon>
        <taxon>Actinomycetes</taxon>
        <taxon>Micrococcales</taxon>
        <taxon>Intrasporangiaceae</taxon>
        <taxon>Phycicoccus</taxon>
    </lineage>
</organism>
<evidence type="ECO:0000256" key="2">
    <source>
        <dbReference type="ARBA" id="ARBA00022692"/>
    </source>
</evidence>
<dbReference type="RefSeq" id="WP_101396603.1">
    <property type="nucleotide sequence ID" value="NZ_PJNE01000001.1"/>
</dbReference>
<feature type="transmembrane region" description="Helical" evidence="5">
    <location>
        <begin position="141"/>
        <end position="167"/>
    </location>
</feature>
<sequence length="337" mass="34582">MPSALLLPLLTCSVVLWVSGAAKLRDPASLERAVASLAVPAPFDGRAARRLLPWAEVALGLWLLVATGVWLVVVTFAVLVLFGTYLALVARAQRGPEAAECGCFGALGDQRVTTATVARNALLVVAAASGVVAALRDVSVLTALLAGAAAWGWLAAAALTAGIAALVTWRAPDDAGGGVAAPTAGDEDEYLRTPVPDVQLLTEEGELVLLGSRARFAAQLLVFLSPGCGACLRVAPLVPGWAERLAPVEVHAVLLGEAATVGAHPELRGHVWFDPHRVAHRALAPSTPSAVLVGTDALLAGGPVLGEQGVLAFVDEVLAHLEQGLTPLDPEDVSGVR</sequence>
<keyword evidence="4 5" id="KW-0472">Membrane</keyword>
<comment type="subcellular location">
    <subcellularLocation>
        <location evidence="1">Membrane</location>
        <topology evidence="1">Multi-pass membrane protein</topology>
    </subcellularLocation>
</comment>
<evidence type="ECO:0000259" key="6">
    <source>
        <dbReference type="Pfam" id="PF07291"/>
    </source>
</evidence>
<keyword evidence="8" id="KW-1185">Reference proteome</keyword>
<evidence type="ECO:0000313" key="8">
    <source>
        <dbReference type="Proteomes" id="UP000233781"/>
    </source>
</evidence>
<evidence type="ECO:0000256" key="1">
    <source>
        <dbReference type="ARBA" id="ARBA00004141"/>
    </source>
</evidence>
<evidence type="ECO:0000256" key="4">
    <source>
        <dbReference type="ARBA" id="ARBA00023136"/>
    </source>
</evidence>
<dbReference type="SUPFAM" id="SSF52833">
    <property type="entry name" value="Thioredoxin-like"/>
    <property type="match status" value="1"/>
</dbReference>
<dbReference type="Proteomes" id="UP000233781">
    <property type="component" value="Unassembled WGS sequence"/>
</dbReference>